<dbReference type="InterPro" id="IPR003591">
    <property type="entry name" value="Leu-rich_rpt_typical-subtyp"/>
</dbReference>
<evidence type="ECO:0000256" key="13">
    <source>
        <dbReference type="ARBA" id="ARBA00023170"/>
    </source>
</evidence>
<keyword evidence="21" id="KW-1185">Reference proteome</keyword>
<dbReference type="Pfam" id="PF00560">
    <property type="entry name" value="LRR_1"/>
    <property type="match status" value="1"/>
</dbReference>
<keyword evidence="8 15" id="KW-0547">Nucleotide-binding</keyword>
<dbReference type="PROSITE" id="PS00108">
    <property type="entry name" value="PROTEIN_KINASE_ST"/>
    <property type="match status" value="1"/>
</dbReference>
<dbReference type="Gene3D" id="3.30.200.20">
    <property type="entry name" value="Phosphorylase Kinase, domain 1"/>
    <property type="match status" value="1"/>
</dbReference>
<reference evidence="20 21" key="1">
    <citation type="journal article" date="2023" name="Plants (Basel)">
        <title>Bridging the Gap: Combining Genomics and Transcriptomics Approaches to Understand Stylosanthes scabra, an Orphan Legume from the Brazilian Caatinga.</title>
        <authorList>
            <person name="Ferreira-Neto J.R.C."/>
            <person name="da Silva M.D."/>
            <person name="Binneck E."/>
            <person name="de Melo N.F."/>
            <person name="da Silva R.H."/>
            <person name="de Melo A.L.T.M."/>
            <person name="Pandolfi V."/>
            <person name="Bustamante F.O."/>
            <person name="Brasileiro-Vidal A.C."/>
            <person name="Benko-Iseppon A.M."/>
        </authorList>
    </citation>
    <scope>NUCLEOTIDE SEQUENCE [LARGE SCALE GENOMIC DNA]</scope>
    <source>
        <tissue evidence="20">Leaves</tissue>
    </source>
</reference>
<dbReference type="InterPro" id="IPR013210">
    <property type="entry name" value="LRR_N_plant-typ"/>
</dbReference>
<dbReference type="InterPro" id="IPR052422">
    <property type="entry name" value="Auxin_Ser/Thr_Kinase"/>
</dbReference>
<keyword evidence="9" id="KW-0418">Kinase</keyword>
<dbReference type="PROSITE" id="PS00107">
    <property type="entry name" value="PROTEIN_KINASE_ATP"/>
    <property type="match status" value="1"/>
</dbReference>
<evidence type="ECO:0000256" key="12">
    <source>
        <dbReference type="ARBA" id="ARBA00023136"/>
    </source>
</evidence>
<sequence length="830" mass="92092">MAPRIISQSEIGFTTFPTLFFFFFLIILCVHSDDVSNLRDPEGYYLNELLKSLNPPPSNWSHNNNYLAANVCNWRGVECNNEGHVYALDISSMSLQGTIPSDLNIYLTNLNQLLLYNNSLSGPLPSLAGLSMLREVYLNDNNFTSVPDHCFQGLSSLETLTLSNNINLQPWNFPPDLAHSSSKLNRLELDGTNLMGTLPPEICTSFPNLTSLDLFNNKLTGPLPDFSNCTNFGWLDLQDNLLTGLVPPSLMNLSSSPSVDLENNYLQGPLPVFKEDITANTSNNRFCLDHAGPCDNRVTTLLQIAEAFGYPLLLATSWPGNNPCQNWSFVVCIQNKITTLNFTKLNLTGTISPAFRNLTDLRELYLSANHLSGSIPESLIGLPELKVVDVSNNNLSGNIPNFSPNVSLNTKGNFLLRNASHHQASTKPPSKASLPLSLIAGLSAAIVGIFLTCVVVIYKSKRLRKILFKKTTVDRNVEDLIQSHGFIVQKRYSYSHIKKITNSFSEKLGQGGFGTVYKGTLSDGRQVAVKILKESQGNGEDFINEVASINRTSHVNIVPFLGFCYETDKRALIYEFMSNGSLDKFVDEKASFSAVCKLDWSRLYQITIGIARGLEYLHGGCSTKILHLDIKPQNILLDENFVPKIADFGLAKLCTKNESIVSLQCARGTPGYIAPEVYNQIRLGVSRVSHKSDVYSYGRLILAVVGGKKNYNSRDSQGSEIYFTEWIYKELEQDNLPATCLVNTEDENYLVKKIILVSMWCIQKIPSDRPSMKRVIEMLEGPLDSIPFPPKPPLWHSPQGSNLQSPDDNTVEADSLTSVENDPINPNGFA</sequence>
<feature type="compositionally biased region" description="Polar residues" evidence="16">
    <location>
        <begin position="798"/>
        <end position="808"/>
    </location>
</feature>
<evidence type="ECO:0000259" key="19">
    <source>
        <dbReference type="PROSITE" id="PS50011"/>
    </source>
</evidence>
<evidence type="ECO:0000256" key="6">
    <source>
        <dbReference type="ARBA" id="ARBA00022729"/>
    </source>
</evidence>
<dbReference type="EMBL" id="JASCZI010271909">
    <property type="protein sequence ID" value="MED6217373.1"/>
    <property type="molecule type" value="Genomic_DNA"/>
</dbReference>
<feature type="chain" id="PRO_5047377262" description="Protein kinase domain-containing protein" evidence="18">
    <location>
        <begin position="33"/>
        <end position="830"/>
    </location>
</feature>
<evidence type="ECO:0000256" key="15">
    <source>
        <dbReference type="PROSITE-ProRule" id="PRU10141"/>
    </source>
</evidence>
<keyword evidence="5 17" id="KW-0812">Transmembrane</keyword>
<dbReference type="InterPro" id="IPR008271">
    <property type="entry name" value="Ser/Thr_kinase_AS"/>
</dbReference>
<name>A0ABU6Z996_9FABA</name>
<keyword evidence="11 17" id="KW-1133">Transmembrane helix</keyword>
<organism evidence="20 21">
    <name type="scientific">Stylosanthes scabra</name>
    <dbReference type="NCBI Taxonomy" id="79078"/>
    <lineage>
        <taxon>Eukaryota</taxon>
        <taxon>Viridiplantae</taxon>
        <taxon>Streptophyta</taxon>
        <taxon>Embryophyta</taxon>
        <taxon>Tracheophyta</taxon>
        <taxon>Spermatophyta</taxon>
        <taxon>Magnoliopsida</taxon>
        <taxon>eudicotyledons</taxon>
        <taxon>Gunneridae</taxon>
        <taxon>Pentapetalae</taxon>
        <taxon>rosids</taxon>
        <taxon>fabids</taxon>
        <taxon>Fabales</taxon>
        <taxon>Fabaceae</taxon>
        <taxon>Papilionoideae</taxon>
        <taxon>50 kb inversion clade</taxon>
        <taxon>dalbergioids sensu lato</taxon>
        <taxon>Dalbergieae</taxon>
        <taxon>Pterocarpus clade</taxon>
        <taxon>Stylosanthes</taxon>
    </lineage>
</organism>
<evidence type="ECO:0000256" key="17">
    <source>
        <dbReference type="SAM" id="Phobius"/>
    </source>
</evidence>
<evidence type="ECO:0000256" key="14">
    <source>
        <dbReference type="ARBA" id="ARBA00023180"/>
    </source>
</evidence>
<dbReference type="InterPro" id="IPR032675">
    <property type="entry name" value="LRR_dom_sf"/>
</dbReference>
<keyword evidence="4" id="KW-0808">Transferase</keyword>
<dbReference type="SMART" id="SM00369">
    <property type="entry name" value="LRR_TYP"/>
    <property type="match status" value="3"/>
</dbReference>
<dbReference type="Gene3D" id="1.10.510.10">
    <property type="entry name" value="Transferase(Phosphotransferase) domain 1"/>
    <property type="match status" value="1"/>
</dbReference>
<evidence type="ECO:0000256" key="9">
    <source>
        <dbReference type="ARBA" id="ARBA00022777"/>
    </source>
</evidence>
<feature type="domain" description="Protein kinase" evidence="19">
    <location>
        <begin position="502"/>
        <end position="789"/>
    </location>
</feature>
<evidence type="ECO:0000256" key="18">
    <source>
        <dbReference type="SAM" id="SignalP"/>
    </source>
</evidence>
<feature type="transmembrane region" description="Helical" evidence="17">
    <location>
        <begin position="434"/>
        <end position="458"/>
    </location>
</feature>
<keyword evidence="10 15" id="KW-0067">ATP-binding</keyword>
<evidence type="ECO:0000313" key="20">
    <source>
        <dbReference type="EMBL" id="MED6217373.1"/>
    </source>
</evidence>
<evidence type="ECO:0000256" key="11">
    <source>
        <dbReference type="ARBA" id="ARBA00022989"/>
    </source>
</evidence>
<keyword evidence="14" id="KW-0325">Glycoprotein</keyword>
<dbReference type="PROSITE" id="PS51450">
    <property type="entry name" value="LRR"/>
    <property type="match status" value="1"/>
</dbReference>
<dbReference type="PROSITE" id="PS50011">
    <property type="entry name" value="PROTEIN_KINASE_DOM"/>
    <property type="match status" value="1"/>
</dbReference>
<dbReference type="InterPro" id="IPR017441">
    <property type="entry name" value="Protein_kinase_ATP_BS"/>
</dbReference>
<dbReference type="Pfam" id="PF13855">
    <property type="entry name" value="LRR_8"/>
    <property type="match status" value="2"/>
</dbReference>
<dbReference type="PANTHER" id="PTHR47986">
    <property type="entry name" value="OSJNBA0070M12.3 PROTEIN"/>
    <property type="match status" value="1"/>
</dbReference>
<keyword evidence="7" id="KW-0677">Repeat</keyword>
<dbReference type="InterPro" id="IPR001611">
    <property type="entry name" value="Leu-rich_rpt"/>
</dbReference>
<gene>
    <name evidence="20" type="ORF">PIB30_016997</name>
</gene>
<evidence type="ECO:0000256" key="1">
    <source>
        <dbReference type="ARBA" id="ARBA00004167"/>
    </source>
</evidence>
<accession>A0ABU6Z996</accession>
<dbReference type="InterPro" id="IPR011009">
    <property type="entry name" value="Kinase-like_dom_sf"/>
</dbReference>
<dbReference type="SMART" id="SM00220">
    <property type="entry name" value="S_TKc"/>
    <property type="match status" value="1"/>
</dbReference>
<keyword evidence="12 17" id="KW-0472">Membrane</keyword>
<evidence type="ECO:0000256" key="2">
    <source>
        <dbReference type="ARBA" id="ARBA00008684"/>
    </source>
</evidence>
<keyword evidence="6 18" id="KW-0732">Signal</keyword>
<evidence type="ECO:0000313" key="21">
    <source>
        <dbReference type="Proteomes" id="UP001341840"/>
    </source>
</evidence>
<keyword evidence="13" id="KW-0675">Receptor</keyword>
<keyword evidence="3" id="KW-0433">Leucine-rich repeat</keyword>
<comment type="caution">
    <text evidence="20">The sequence shown here is derived from an EMBL/GenBank/DDBJ whole genome shotgun (WGS) entry which is preliminary data.</text>
</comment>
<dbReference type="Gene3D" id="3.80.10.10">
    <property type="entry name" value="Ribonuclease Inhibitor"/>
    <property type="match status" value="2"/>
</dbReference>
<dbReference type="InterPro" id="IPR000719">
    <property type="entry name" value="Prot_kinase_dom"/>
</dbReference>
<dbReference type="SUPFAM" id="SSF52058">
    <property type="entry name" value="L domain-like"/>
    <property type="match status" value="1"/>
</dbReference>
<proteinExistence type="inferred from homology"/>
<dbReference type="Pfam" id="PF08263">
    <property type="entry name" value="LRRNT_2"/>
    <property type="match status" value="2"/>
</dbReference>
<protein>
    <recommendedName>
        <fullName evidence="19">Protein kinase domain-containing protein</fullName>
    </recommendedName>
</protein>
<feature type="signal peptide" evidence="18">
    <location>
        <begin position="1"/>
        <end position="32"/>
    </location>
</feature>
<evidence type="ECO:0000256" key="7">
    <source>
        <dbReference type="ARBA" id="ARBA00022737"/>
    </source>
</evidence>
<evidence type="ECO:0000256" key="16">
    <source>
        <dbReference type="SAM" id="MobiDB-lite"/>
    </source>
</evidence>
<dbReference type="Proteomes" id="UP001341840">
    <property type="component" value="Unassembled WGS sequence"/>
</dbReference>
<evidence type="ECO:0000256" key="3">
    <source>
        <dbReference type="ARBA" id="ARBA00022614"/>
    </source>
</evidence>
<evidence type="ECO:0000256" key="8">
    <source>
        <dbReference type="ARBA" id="ARBA00022741"/>
    </source>
</evidence>
<dbReference type="Pfam" id="PF00069">
    <property type="entry name" value="Pkinase"/>
    <property type="match status" value="1"/>
</dbReference>
<evidence type="ECO:0000256" key="10">
    <source>
        <dbReference type="ARBA" id="ARBA00022840"/>
    </source>
</evidence>
<comment type="subcellular location">
    <subcellularLocation>
        <location evidence="1">Membrane</location>
        <topology evidence="1">Single-pass membrane protein</topology>
    </subcellularLocation>
</comment>
<evidence type="ECO:0000256" key="4">
    <source>
        <dbReference type="ARBA" id="ARBA00022679"/>
    </source>
</evidence>
<dbReference type="PANTHER" id="PTHR47986:SF10">
    <property type="entry name" value="RECEPTOR-LIKE KINASE TMK4"/>
    <property type="match status" value="1"/>
</dbReference>
<evidence type="ECO:0000256" key="5">
    <source>
        <dbReference type="ARBA" id="ARBA00022692"/>
    </source>
</evidence>
<comment type="similarity">
    <text evidence="2">Belongs to the protein kinase superfamily. Ser/Thr protein kinase family.</text>
</comment>
<feature type="binding site" evidence="15">
    <location>
        <position position="530"/>
    </location>
    <ligand>
        <name>ATP</name>
        <dbReference type="ChEBI" id="CHEBI:30616"/>
    </ligand>
</feature>
<dbReference type="SUPFAM" id="SSF56112">
    <property type="entry name" value="Protein kinase-like (PK-like)"/>
    <property type="match status" value="1"/>
</dbReference>
<feature type="region of interest" description="Disordered" evidence="16">
    <location>
        <begin position="789"/>
        <end position="830"/>
    </location>
</feature>